<dbReference type="PANTHER" id="PTHR22605:SF1">
    <property type="entry name" value="RZ-TYPE DOMAIN-CONTAINING PROTEIN"/>
    <property type="match status" value="1"/>
</dbReference>
<dbReference type="InterPro" id="IPR031248">
    <property type="entry name" value="RNF213"/>
</dbReference>
<dbReference type="PANTHER" id="PTHR22605">
    <property type="entry name" value="RZ-TYPE DOMAIN-CONTAINING PROTEIN"/>
    <property type="match status" value="1"/>
</dbReference>
<dbReference type="EMBL" id="ASPP01024440">
    <property type="protein sequence ID" value="ETO09014.1"/>
    <property type="molecule type" value="Genomic_DNA"/>
</dbReference>
<gene>
    <name evidence="1" type="ORF">RFI_28373</name>
</gene>
<accession>X6M532</accession>
<reference evidence="1 2" key="1">
    <citation type="journal article" date="2013" name="Curr. Biol.">
        <title>The Genome of the Foraminiferan Reticulomyxa filosa.</title>
        <authorList>
            <person name="Glockner G."/>
            <person name="Hulsmann N."/>
            <person name="Schleicher M."/>
            <person name="Noegel A.A."/>
            <person name="Eichinger L."/>
            <person name="Gallinger C."/>
            <person name="Pawlowski J."/>
            <person name="Sierra R."/>
            <person name="Euteneuer U."/>
            <person name="Pillet L."/>
            <person name="Moustafa A."/>
            <person name="Platzer M."/>
            <person name="Groth M."/>
            <person name="Szafranski K."/>
            <person name="Schliwa M."/>
        </authorList>
    </citation>
    <scope>NUCLEOTIDE SEQUENCE [LARGE SCALE GENOMIC DNA]</scope>
</reference>
<dbReference type="Gene3D" id="3.40.50.300">
    <property type="entry name" value="P-loop containing nucleotide triphosphate hydrolases"/>
    <property type="match status" value="1"/>
</dbReference>
<dbReference type="GO" id="GO:0004842">
    <property type="term" value="F:ubiquitin-protein transferase activity"/>
    <property type="evidence" value="ECO:0007669"/>
    <property type="project" value="InterPro"/>
</dbReference>
<proteinExistence type="predicted"/>
<organism evidence="1 2">
    <name type="scientific">Reticulomyxa filosa</name>
    <dbReference type="NCBI Taxonomy" id="46433"/>
    <lineage>
        <taxon>Eukaryota</taxon>
        <taxon>Sar</taxon>
        <taxon>Rhizaria</taxon>
        <taxon>Retaria</taxon>
        <taxon>Foraminifera</taxon>
        <taxon>Monothalamids</taxon>
        <taxon>Reticulomyxidae</taxon>
        <taxon>Reticulomyxa</taxon>
    </lineage>
</organism>
<name>X6M532_RETFI</name>
<dbReference type="InterPro" id="IPR027417">
    <property type="entry name" value="P-loop_NTPase"/>
</dbReference>
<sequence>NRMIMHSIPLMDHNELMETAKSILEKSDSFSKQAITNIITVYEKIMKEQTNAFKPNGNSDFFGARDFYALIKNQATHSEVSSGQSLECYLRNFGGLDHNDYRKQLNKILIEVLNKTKSEVFREMKKWNPVMCVERNLMEKKRGQSSDDLMVSRHCMVISEKYYSWQLLLEYNILNFDQVFLFRSYFPQDKYSNITNYNQLNKIIDCMDTGKTVILHNLESIYESLYDMLNQRYQKRPSGNIYCRVALGTESRDCYVHENFKCIVVVQKEDAHSPNMPIAFLSRFEKQFISYRNSLPININRHVKYARTVLMEAFKVNLSDLFCGYCEDTIFSSLLYLATQKSMQTDYIKDDEKKEQ</sequence>
<dbReference type="GO" id="GO:0016887">
    <property type="term" value="F:ATP hydrolysis activity"/>
    <property type="evidence" value="ECO:0007669"/>
    <property type="project" value="InterPro"/>
</dbReference>
<dbReference type="Proteomes" id="UP000023152">
    <property type="component" value="Unassembled WGS sequence"/>
</dbReference>
<feature type="non-terminal residue" evidence="1">
    <location>
        <position position="356"/>
    </location>
</feature>
<dbReference type="OrthoDB" id="2423195at2759"/>
<evidence type="ECO:0000313" key="1">
    <source>
        <dbReference type="EMBL" id="ETO09014.1"/>
    </source>
</evidence>
<comment type="caution">
    <text evidence="1">The sequence shown here is derived from an EMBL/GenBank/DDBJ whole genome shotgun (WGS) entry which is preliminary data.</text>
</comment>
<dbReference type="AlphaFoldDB" id="X6M532"/>
<evidence type="ECO:0000313" key="2">
    <source>
        <dbReference type="Proteomes" id="UP000023152"/>
    </source>
</evidence>
<keyword evidence="2" id="KW-1185">Reference proteome</keyword>
<protein>
    <submittedName>
        <fullName evidence="1">Uncharacterized protein</fullName>
    </submittedName>
</protein>
<feature type="non-terminal residue" evidence="1">
    <location>
        <position position="1"/>
    </location>
</feature>